<dbReference type="Proteomes" id="UP000315010">
    <property type="component" value="Unassembled WGS sequence"/>
</dbReference>
<dbReference type="EMBL" id="SJPJ01000001">
    <property type="protein sequence ID" value="TWT84996.1"/>
    <property type="molecule type" value="Genomic_DNA"/>
</dbReference>
<dbReference type="SUPFAM" id="SSF49899">
    <property type="entry name" value="Concanavalin A-like lectins/glucanases"/>
    <property type="match status" value="1"/>
</dbReference>
<feature type="domain" description="LamG-like jellyroll fold" evidence="3">
    <location>
        <begin position="903"/>
        <end position="1034"/>
    </location>
</feature>
<reference evidence="4 5" key="1">
    <citation type="submission" date="2019-02" db="EMBL/GenBank/DDBJ databases">
        <title>Deep-cultivation of Planctomycetes and their phenomic and genomic characterization uncovers novel biology.</title>
        <authorList>
            <person name="Wiegand S."/>
            <person name="Jogler M."/>
            <person name="Boedeker C."/>
            <person name="Pinto D."/>
            <person name="Vollmers J."/>
            <person name="Rivas-Marin E."/>
            <person name="Kohn T."/>
            <person name="Peeters S.H."/>
            <person name="Heuer A."/>
            <person name="Rast P."/>
            <person name="Oberbeckmann S."/>
            <person name="Bunk B."/>
            <person name="Jeske O."/>
            <person name="Meyerdierks A."/>
            <person name="Storesund J.E."/>
            <person name="Kallscheuer N."/>
            <person name="Luecker S."/>
            <person name="Lage O.M."/>
            <person name="Pohl T."/>
            <person name="Merkel B.J."/>
            <person name="Hornburger P."/>
            <person name="Mueller R.-W."/>
            <person name="Bruemmer F."/>
            <person name="Labrenz M."/>
            <person name="Spormann A.M."/>
            <person name="Op Den Camp H."/>
            <person name="Overmann J."/>
            <person name="Amann R."/>
            <person name="Jetten M.S.M."/>
            <person name="Mascher T."/>
            <person name="Medema M.H."/>
            <person name="Devos D.P."/>
            <person name="Kaster A.-K."/>
            <person name="Ovreas L."/>
            <person name="Rohde M."/>
            <person name="Galperin M.Y."/>
            <person name="Jogler C."/>
        </authorList>
    </citation>
    <scope>NUCLEOTIDE SEQUENCE [LARGE SCALE GENOMIC DNA]</scope>
    <source>
        <strain evidence="4 5">CA13</strain>
    </source>
</reference>
<dbReference type="Pfam" id="PF14307">
    <property type="entry name" value="Glyco_tran_WbsX"/>
    <property type="match status" value="1"/>
</dbReference>
<dbReference type="PANTHER" id="PTHR41244">
    <property type="entry name" value="RHAMNAN SYNTHESIS F"/>
    <property type="match status" value="1"/>
</dbReference>
<gene>
    <name evidence="4" type="ORF">CA13_64780</name>
</gene>
<sequence length="1042" mass="116169">MKNVTTYFLTLVIVALIVSDSRAAETPNLRRAGVLPVINRGKALLAGRTLEYADRPEVRLRPGLEIRCRFRLDELLNGAQVLATKENEYLLRIDGHEGGHLSFFVQVEGKWESRLRGPVVNADTWYEVHVAWSGLTMTMNVNGEHFQTARLGRITPGTEPLSVGPVAGVIDSMDIRNPSLDRLAFLKTASTVTPALHEKPHFSGQTVLGDRSNWKDWQAENGSTCEVKDGIFTGTFPTANAMLISPALSTEVAATPFVCLDFEAVSSDCVGYLDFLTDTGSGTLCFQPQSGGRPTVVSGASADAWTGTLRRMALSFSGGTGPVRLRKLVLSDRPVGTPSFYIRSFAAGRAKLRPDREETVVVGIQNVGGEAEEITVRLSVPAAVELLDQTEQSIPYLGMDDFDMARWRIRAARPGEYTVQVAVSSNDATTTTKNLTLNVEPLPDLSDTAYVPKPRPAKTDYINLMHYCALWKEGTHYGWKMIEPWPERRPAIGWYDEGTPEVADWHIKYAIEHGVNGFIYCWYRAHQEPQIEHKLGHAIHDGLMNAKYRDMFTFTLMWENGCAEGVKDEADLLENLLPFWIKNYFTNPSYLKIDNQPVLFVWQPRQLIRQLGGANGTKQAFAKMREQCRQAGFDGLRLIACMDSLDDALAKQIAESGWDAVSGYNLSTDAKPVGLDRAGLAYRDHADVLRRYKQIWIDRDASTGKLPDIPNVVMGRDDRGWQRIKPGKGSYIADPDAENFEAACRDAKQLVDAKPADRWDSRIVVFDNWTEFGEGHFIEPTTGTGFTFVNAIKRVFCDDWAPESVTDIIPEDLGMQPPQRRYEQVRAGYGDRMPWQPIRITGDLLAHWDFEADEHQYFADSSPNDCRLRCEGVSVEAGRGGKVLRCGNGGAEASVPSPFFHPGGVTVSLWCKPSEALQSDRWMLNTVGGSTEGYRLGLGGGYPVWQIPQSAWSHALQGPEPLPVDEWSHLTATYDNRMMRLYVNGEEVAAMQRDGFIHPGDSLTIGAFSADMDRAQFRGWLDNVRVYRRVLSPKEIVALDRE</sequence>
<keyword evidence="1" id="KW-0732">Signal</keyword>
<dbReference type="PANTHER" id="PTHR41244:SF1">
    <property type="entry name" value="GLYCOSYLTRANSFERASE"/>
    <property type="match status" value="1"/>
</dbReference>
<dbReference type="Pfam" id="PF13385">
    <property type="entry name" value="Laminin_G_3"/>
    <property type="match status" value="1"/>
</dbReference>
<dbReference type="Gene3D" id="3.20.20.80">
    <property type="entry name" value="Glycosidases"/>
    <property type="match status" value="1"/>
</dbReference>
<dbReference type="InterPro" id="IPR032719">
    <property type="entry name" value="WbsX"/>
</dbReference>
<proteinExistence type="predicted"/>
<comment type="caution">
    <text evidence="4">The sequence shown here is derived from an EMBL/GenBank/DDBJ whole genome shotgun (WGS) entry which is preliminary data.</text>
</comment>
<dbReference type="InterPro" id="IPR013320">
    <property type="entry name" value="ConA-like_dom_sf"/>
</dbReference>
<dbReference type="SMART" id="SM00560">
    <property type="entry name" value="LamGL"/>
    <property type="match status" value="1"/>
</dbReference>
<organism evidence="4 5">
    <name type="scientific">Novipirellula herctigrandis</name>
    <dbReference type="NCBI Taxonomy" id="2527986"/>
    <lineage>
        <taxon>Bacteria</taxon>
        <taxon>Pseudomonadati</taxon>
        <taxon>Planctomycetota</taxon>
        <taxon>Planctomycetia</taxon>
        <taxon>Pirellulales</taxon>
        <taxon>Pirellulaceae</taxon>
        <taxon>Novipirellula</taxon>
    </lineage>
</organism>
<accession>A0A5C5ZCU7</accession>
<dbReference type="AlphaFoldDB" id="A0A5C5ZCU7"/>
<evidence type="ECO:0000313" key="5">
    <source>
        <dbReference type="Proteomes" id="UP000315010"/>
    </source>
</evidence>
<dbReference type="Gene3D" id="2.60.120.200">
    <property type="match status" value="1"/>
</dbReference>
<keyword evidence="2" id="KW-1015">Disulfide bond</keyword>
<dbReference type="InterPro" id="IPR006558">
    <property type="entry name" value="LamG-like"/>
</dbReference>
<evidence type="ECO:0000259" key="3">
    <source>
        <dbReference type="SMART" id="SM00560"/>
    </source>
</evidence>
<evidence type="ECO:0000256" key="2">
    <source>
        <dbReference type="ARBA" id="ARBA00023157"/>
    </source>
</evidence>
<protein>
    <submittedName>
        <fullName evidence="4">Laminin G domain protein</fullName>
    </submittedName>
</protein>
<name>A0A5C5ZCU7_9BACT</name>
<evidence type="ECO:0000313" key="4">
    <source>
        <dbReference type="EMBL" id="TWT84996.1"/>
    </source>
</evidence>
<dbReference type="RefSeq" id="WP_146402953.1">
    <property type="nucleotide sequence ID" value="NZ_SJPJ01000001.1"/>
</dbReference>
<dbReference type="OrthoDB" id="9763616at2"/>
<evidence type="ECO:0000256" key="1">
    <source>
        <dbReference type="ARBA" id="ARBA00022729"/>
    </source>
</evidence>
<keyword evidence="5" id="KW-1185">Reference proteome</keyword>